<dbReference type="AlphaFoldDB" id="A0A4R2KME7"/>
<keyword evidence="5 12" id="KW-0547">Nucleotide-binding</keyword>
<dbReference type="Pfam" id="PF00133">
    <property type="entry name" value="tRNA-synt_1"/>
    <property type="match status" value="1"/>
</dbReference>
<keyword evidence="6 12" id="KW-0067">ATP-binding</keyword>
<feature type="domain" description="Aminoacyl-tRNA synthetase class Ia" evidence="13">
    <location>
        <begin position="16"/>
        <end position="688"/>
    </location>
</feature>
<dbReference type="InterPro" id="IPR002300">
    <property type="entry name" value="aa-tRNA-synth_Ia"/>
</dbReference>
<dbReference type="InterPro" id="IPR001412">
    <property type="entry name" value="aa-tRNA-synth_I_CS"/>
</dbReference>
<evidence type="ECO:0000259" key="15">
    <source>
        <dbReference type="Pfam" id="PF10458"/>
    </source>
</evidence>
<feature type="binding site" evidence="12">
    <location>
        <position position="651"/>
    </location>
    <ligand>
        <name>ATP</name>
        <dbReference type="ChEBI" id="CHEBI:30616"/>
    </ligand>
</feature>
<dbReference type="GO" id="GO:0002161">
    <property type="term" value="F:aminoacyl-tRNA deacylase activity"/>
    <property type="evidence" value="ECO:0007669"/>
    <property type="project" value="InterPro"/>
</dbReference>
<comment type="function">
    <text evidence="12">Catalyzes the attachment of valine to tRNA(Val). As ValRS can inadvertently accommodate and process structurally similar amino acids such as threonine, to avoid such errors, it has a 'posttransfer' editing activity that hydrolyzes mischarged Thr-tRNA(Val) in a tRNA-dependent manner.</text>
</comment>
<evidence type="ECO:0000259" key="13">
    <source>
        <dbReference type="Pfam" id="PF00133"/>
    </source>
</evidence>
<comment type="domain">
    <text evidence="12">ValRS has two distinct active sites: one for aminoacylation and one for editing. The misactivated threonine is translocated from the active site to the editing site.</text>
</comment>
<dbReference type="FunFam" id="3.40.50.620:FF:000032">
    <property type="entry name" value="Valine--tRNA ligase"/>
    <property type="match status" value="1"/>
</dbReference>
<dbReference type="InterPro" id="IPR002303">
    <property type="entry name" value="Valyl-tRNA_ligase"/>
</dbReference>
<dbReference type="OrthoDB" id="9810365at2"/>
<dbReference type="GO" id="GO:0005524">
    <property type="term" value="F:ATP binding"/>
    <property type="evidence" value="ECO:0007669"/>
    <property type="project" value="UniProtKB-UniRule"/>
</dbReference>
<evidence type="ECO:0000256" key="6">
    <source>
        <dbReference type="ARBA" id="ARBA00022840"/>
    </source>
</evidence>
<dbReference type="PRINTS" id="PR00986">
    <property type="entry name" value="TRNASYNTHVAL"/>
</dbReference>
<evidence type="ECO:0000256" key="8">
    <source>
        <dbReference type="ARBA" id="ARBA00023054"/>
    </source>
</evidence>
<dbReference type="InterPro" id="IPR010978">
    <property type="entry name" value="tRNA-bd_arm"/>
</dbReference>
<dbReference type="RefSeq" id="WP_132543292.1">
    <property type="nucleotide sequence ID" value="NZ_SLWW01000005.1"/>
</dbReference>
<proteinExistence type="inferred from homology"/>
<sequence length="1006" mass="113387">MPMEKTFNAAEAEARLYAAWEKAGCFAAGANASRPETFCIMIPPPNVTGSLHMGHAFNNTLQDILVRWHRMRGFDTLWQPGQDHAGIATQMVVERELAKQGITRRDFERREDFVAKVWEWKQQSGGTIINQLKRLGASCDWSRNAFTMSGAPGAPAGEEGNFHDAVIKVFVDMYNKGYIYRGKRLVNWDPHFETAISDLEVEQVEVDGAMWRLRYPLENGETYQHPVEFDEDGTPTAYETRDYLVVATTRPETMLGDTGVAVHPDDPRYRHLIGKTVRLPLCGRSIPIVADDYADPAKGTGAVKITPAHDFNDWEVGRRNGIAQTHEEWIEGGKTGKKPINVMDTRARIWLRDNHDFAEDCDPDGVARLIAAIDPDDEGRMPRQDARDWIIETAQEEGWLDGIDPDRHMVPHGDRSKVAIEPYLTDQWFVDTAKIVGPALEAVRDGRTKILPEQHEKVYFHWLENIEPWCISRQLWWGHQIPVWFGPELDEHGQVTDLLGKQFCAASESEAVQLAAEYYREKTGRTVEVGVHHIEDTLEGFRHEPMPIAGSTAWGDSQPELNHVTLSRDPDVLDTWFSSGLWPIGTLGWPEDTPELRKYFPTDVLITGFDIIFFWVARMMMMQLAVVDRIPFHTVYVHALVRDEKGKKMSKSLGNVLDPLELIDEFGADAVRFTLTAMAAMGRDLKLSTSRIAGYRNFGTKLWNAARFAEMNGVFSDESPMEIRSNSDAVQTVNRWIIGETAKVRQAVDEALENYRFNDAANALYAFVWGKVCDWYVEFSKPLLLDGSAEDQRETRATMAWVLDQCLILLHPIMPFITEDLWGMTGTREKMLVHADWPTYGAEMIDPDADREMNWVIDLIEEIRSARAQMGVPAGAQVPMLATQMDPAARTAWDRNEALIRKLARVESLSEVKDLPKGCVTIAIEGAHLALPLAGIVDVAAEKSRLEKGLAKLDKEMAGLMGRLNNPKFIDSAPEEVVEETRDLAEAKRDEAAKLRAALARLGELG</sequence>
<protein>
    <recommendedName>
        <fullName evidence="12">Valine--tRNA ligase</fullName>
        <ecNumber evidence="12">6.1.1.9</ecNumber>
    </recommendedName>
    <alternativeName>
        <fullName evidence="12">Valyl-tRNA synthetase</fullName>
        <shortName evidence="12">ValRS</shortName>
    </alternativeName>
</protein>
<dbReference type="InterPro" id="IPR009008">
    <property type="entry name" value="Val/Leu/Ile-tRNA-synth_edit"/>
</dbReference>
<dbReference type="SUPFAM" id="SSF47323">
    <property type="entry name" value="Anticodon-binding domain of a subclass of class I aminoacyl-tRNA synthetases"/>
    <property type="match status" value="1"/>
</dbReference>
<comment type="caution">
    <text evidence="16">The sequence shown here is derived from an EMBL/GenBank/DDBJ whole genome shotgun (WGS) entry which is preliminary data.</text>
</comment>
<feature type="coiled-coil region" evidence="12">
    <location>
        <begin position="936"/>
        <end position="1005"/>
    </location>
</feature>
<keyword evidence="17" id="KW-1185">Reference proteome</keyword>
<comment type="subcellular location">
    <subcellularLocation>
        <location evidence="1 12">Cytoplasm</location>
    </subcellularLocation>
</comment>
<dbReference type="Gene3D" id="3.90.740.10">
    <property type="entry name" value="Valyl/Leucyl/Isoleucyl-tRNA synthetase, editing domain"/>
    <property type="match status" value="2"/>
</dbReference>
<keyword evidence="9 12" id="KW-0030">Aminoacyl-tRNA synthetase</keyword>
<dbReference type="GO" id="GO:0006438">
    <property type="term" value="P:valyl-tRNA aminoacylation"/>
    <property type="evidence" value="ECO:0007669"/>
    <property type="project" value="UniProtKB-UniRule"/>
</dbReference>
<feature type="domain" description="Valyl-tRNA synthetase tRNA-binding arm" evidence="15">
    <location>
        <begin position="938"/>
        <end position="1003"/>
    </location>
</feature>
<comment type="subunit">
    <text evidence="2 12">Monomer.</text>
</comment>
<dbReference type="SUPFAM" id="SSF46589">
    <property type="entry name" value="tRNA-binding arm"/>
    <property type="match status" value="1"/>
</dbReference>
<keyword evidence="3 12" id="KW-0963">Cytoplasm</keyword>
<gene>
    <name evidence="12" type="primary">valS</name>
    <name evidence="16" type="ORF">EV655_10510</name>
</gene>
<dbReference type="GO" id="GO:0005829">
    <property type="term" value="C:cytosol"/>
    <property type="evidence" value="ECO:0007669"/>
    <property type="project" value="TreeGrafter"/>
</dbReference>
<evidence type="ECO:0000256" key="7">
    <source>
        <dbReference type="ARBA" id="ARBA00022917"/>
    </source>
</evidence>
<dbReference type="NCBIfam" id="TIGR00422">
    <property type="entry name" value="valS"/>
    <property type="match status" value="1"/>
</dbReference>
<accession>A0A4R2KME7</accession>
<dbReference type="Gene3D" id="3.40.50.620">
    <property type="entry name" value="HUPs"/>
    <property type="match status" value="2"/>
</dbReference>
<dbReference type="EMBL" id="SLWW01000005">
    <property type="protein sequence ID" value="TCO71906.1"/>
    <property type="molecule type" value="Genomic_DNA"/>
</dbReference>
<dbReference type="EC" id="6.1.1.9" evidence="12"/>
<dbReference type="SUPFAM" id="SSF52374">
    <property type="entry name" value="Nucleotidylyl transferase"/>
    <property type="match status" value="1"/>
</dbReference>
<name>A0A4R2KME7_9RHOB</name>
<evidence type="ECO:0000259" key="14">
    <source>
        <dbReference type="Pfam" id="PF08264"/>
    </source>
</evidence>
<keyword evidence="4 12" id="KW-0436">Ligase</keyword>
<dbReference type="Pfam" id="PF08264">
    <property type="entry name" value="Anticodon_1"/>
    <property type="match status" value="1"/>
</dbReference>
<evidence type="ECO:0000256" key="9">
    <source>
        <dbReference type="ARBA" id="ARBA00023146"/>
    </source>
</evidence>
<dbReference type="Pfam" id="PF10458">
    <property type="entry name" value="Val_tRNA-synt_C"/>
    <property type="match status" value="1"/>
</dbReference>
<dbReference type="Gene3D" id="1.10.730.10">
    <property type="entry name" value="Isoleucyl-tRNA Synthetase, Domain 1"/>
    <property type="match status" value="1"/>
</dbReference>
<dbReference type="CDD" id="cd00817">
    <property type="entry name" value="ValRS_core"/>
    <property type="match status" value="1"/>
</dbReference>
<dbReference type="InterPro" id="IPR037118">
    <property type="entry name" value="Val-tRNA_synth_C_sf"/>
</dbReference>
<evidence type="ECO:0000256" key="12">
    <source>
        <dbReference type="HAMAP-Rule" id="MF_02004"/>
    </source>
</evidence>
<evidence type="ECO:0000256" key="4">
    <source>
        <dbReference type="ARBA" id="ARBA00022598"/>
    </source>
</evidence>
<dbReference type="CDD" id="cd07962">
    <property type="entry name" value="Anticodon_Ia_Val"/>
    <property type="match status" value="1"/>
</dbReference>
<dbReference type="FunFam" id="1.10.287.380:FF:000001">
    <property type="entry name" value="Valine--tRNA ligase"/>
    <property type="match status" value="1"/>
</dbReference>
<reference evidence="16 17" key="1">
    <citation type="submission" date="2019-03" db="EMBL/GenBank/DDBJ databases">
        <title>Genomic Encyclopedia of Type Strains, Phase IV (KMG-IV): sequencing the most valuable type-strain genomes for metagenomic binning, comparative biology and taxonomic classification.</title>
        <authorList>
            <person name="Goeker M."/>
        </authorList>
    </citation>
    <scope>NUCLEOTIDE SEQUENCE [LARGE SCALE GENOMIC DNA]</scope>
    <source>
        <strain evidence="16 17">DSM 4868</strain>
    </source>
</reference>
<dbReference type="InterPro" id="IPR013155">
    <property type="entry name" value="M/V/L/I-tRNA-synth_anticd-bd"/>
</dbReference>
<dbReference type="Proteomes" id="UP000295142">
    <property type="component" value="Unassembled WGS sequence"/>
</dbReference>
<keyword evidence="8 12" id="KW-0175">Coiled coil</keyword>
<dbReference type="PROSITE" id="PS00178">
    <property type="entry name" value="AA_TRNA_LIGASE_I"/>
    <property type="match status" value="1"/>
</dbReference>
<dbReference type="HAMAP" id="MF_02004">
    <property type="entry name" value="Val_tRNA_synth_type1"/>
    <property type="match status" value="1"/>
</dbReference>
<evidence type="ECO:0000313" key="16">
    <source>
        <dbReference type="EMBL" id="TCO71906.1"/>
    </source>
</evidence>
<dbReference type="InterPro" id="IPR019499">
    <property type="entry name" value="Val-tRNA_synth_tRNA-bd"/>
</dbReference>
<evidence type="ECO:0000256" key="5">
    <source>
        <dbReference type="ARBA" id="ARBA00022741"/>
    </source>
</evidence>
<dbReference type="InterPro" id="IPR009080">
    <property type="entry name" value="tRNAsynth_Ia_anticodon-bd"/>
</dbReference>
<evidence type="ECO:0000313" key="17">
    <source>
        <dbReference type="Proteomes" id="UP000295142"/>
    </source>
</evidence>
<dbReference type="SUPFAM" id="SSF50677">
    <property type="entry name" value="ValRS/IleRS/LeuRS editing domain"/>
    <property type="match status" value="1"/>
</dbReference>
<dbReference type="InterPro" id="IPR033705">
    <property type="entry name" value="Anticodon_Ia_Val"/>
</dbReference>
<evidence type="ECO:0000256" key="11">
    <source>
        <dbReference type="ARBA" id="ARBA00060830"/>
    </source>
</evidence>
<dbReference type="GO" id="GO:0004832">
    <property type="term" value="F:valine-tRNA ligase activity"/>
    <property type="evidence" value="ECO:0007669"/>
    <property type="project" value="UniProtKB-UniRule"/>
</dbReference>
<dbReference type="Gene3D" id="1.10.287.380">
    <property type="entry name" value="Valyl-tRNA synthetase, C-terminal domain"/>
    <property type="match status" value="1"/>
</dbReference>
<dbReference type="PANTHER" id="PTHR11946:SF93">
    <property type="entry name" value="VALINE--TRNA LIGASE, CHLOROPLASTIC_MITOCHONDRIAL 2"/>
    <property type="match status" value="1"/>
</dbReference>
<comment type="similarity">
    <text evidence="11 12">Belongs to the class-I aminoacyl-tRNA synthetase family. ValS type 1 subfamily.</text>
</comment>
<evidence type="ECO:0000256" key="3">
    <source>
        <dbReference type="ARBA" id="ARBA00022490"/>
    </source>
</evidence>
<comment type="domain">
    <text evidence="12">The C-terminal coiled-coil domain is crucial for aminoacylation activity.</text>
</comment>
<organism evidence="16 17">
    <name type="scientific">Rhodovulum euryhalinum</name>
    <dbReference type="NCBI Taxonomy" id="35805"/>
    <lineage>
        <taxon>Bacteria</taxon>
        <taxon>Pseudomonadati</taxon>
        <taxon>Pseudomonadota</taxon>
        <taxon>Alphaproteobacteria</taxon>
        <taxon>Rhodobacterales</taxon>
        <taxon>Paracoccaceae</taxon>
        <taxon>Rhodovulum</taxon>
    </lineage>
</organism>
<evidence type="ECO:0000256" key="10">
    <source>
        <dbReference type="ARBA" id="ARBA00047552"/>
    </source>
</evidence>
<comment type="catalytic activity">
    <reaction evidence="10 12">
        <text>tRNA(Val) + L-valine + ATP = L-valyl-tRNA(Val) + AMP + diphosphate</text>
        <dbReference type="Rhea" id="RHEA:10704"/>
        <dbReference type="Rhea" id="RHEA-COMP:9672"/>
        <dbReference type="Rhea" id="RHEA-COMP:9708"/>
        <dbReference type="ChEBI" id="CHEBI:30616"/>
        <dbReference type="ChEBI" id="CHEBI:33019"/>
        <dbReference type="ChEBI" id="CHEBI:57762"/>
        <dbReference type="ChEBI" id="CHEBI:78442"/>
        <dbReference type="ChEBI" id="CHEBI:78537"/>
        <dbReference type="ChEBI" id="CHEBI:456215"/>
        <dbReference type="EC" id="6.1.1.9"/>
    </reaction>
</comment>
<feature type="domain" description="Methionyl/Valyl/Leucyl/Isoleucyl-tRNA synthetase anticodon-binding" evidence="14">
    <location>
        <begin position="734"/>
        <end position="878"/>
    </location>
</feature>
<dbReference type="InterPro" id="IPR014729">
    <property type="entry name" value="Rossmann-like_a/b/a_fold"/>
</dbReference>
<dbReference type="NCBIfam" id="NF004349">
    <property type="entry name" value="PRK05729.1"/>
    <property type="match status" value="1"/>
</dbReference>
<feature type="short sequence motif" description="'HIGH' region" evidence="12">
    <location>
        <begin position="45"/>
        <end position="55"/>
    </location>
</feature>
<evidence type="ECO:0000256" key="2">
    <source>
        <dbReference type="ARBA" id="ARBA00011245"/>
    </source>
</evidence>
<keyword evidence="7 12" id="KW-0648">Protein biosynthesis</keyword>
<dbReference type="PANTHER" id="PTHR11946">
    <property type="entry name" value="VALYL-TRNA SYNTHETASES"/>
    <property type="match status" value="1"/>
</dbReference>
<feature type="short sequence motif" description="'KMSKS' region" evidence="12">
    <location>
        <begin position="648"/>
        <end position="652"/>
    </location>
</feature>
<evidence type="ECO:0000256" key="1">
    <source>
        <dbReference type="ARBA" id="ARBA00004496"/>
    </source>
</evidence>